<feature type="transmembrane region" description="Helical" evidence="14">
    <location>
        <begin position="126"/>
        <end position="154"/>
    </location>
</feature>
<feature type="transmembrane region" description="Helical" evidence="14">
    <location>
        <begin position="291"/>
        <end position="311"/>
    </location>
</feature>
<dbReference type="AlphaFoldDB" id="A0A1H9JJV9"/>
<evidence type="ECO:0000256" key="8">
    <source>
        <dbReference type="ARBA" id="ARBA00023053"/>
    </source>
</evidence>
<feature type="transmembrane region" description="Helical" evidence="14">
    <location>
        <begin position="398"/>
        <end position="418"/>
    </location>
</feature>
<feature type="transmembrane region" description="Helical" evidence="14">
    <location>
        <begin position="345"/>
        <end position="365"/>
    </location>
</feature>
<sequence length="520" mass="55633">MTSQTIAMIIAFVLYLGLMVFVGLRNAKSNNSAADFFLGGRKVGPWVTALSAEASDSSAWLLMGLPGLCYLGGFKETFWTAFGLIVGTYLAWLFIAKPLRKCSVAFGDSITIPEFLTNRFKDKTHILSIVSVFFIVVFFTIYTASGFVACAKLFRSVFGLSWNAGLLIGFVIILSYTILGGYKAVCTTDFIQGSLIFIAFIISGIVIVATLGGFGNAIDNVSSFTNRALNGEFGSAMLKAFTGNKTFTPMSAISAFAWCLGYFGMPHIIIRFMGCRSNKELKTARRVGITWMIISYIGAVLIGTLGTAWLLNKGVILGADPAEVTTAGLKALGTGTQEAVFSETMIRMFPAFIAGIFLCGILAAAMSTADSQLLSASSAIGQDIFKGLIKKDASDKQVLLISRICVFIIAIVGLLLALNPNSSIFGLVSYAWAGFGGTFGPLIILALYWKKTTAPGAVAGLLAGGATVVAWHNLHGGIFDVYEILPAFIICLVVTIIVSLATKPDEDVLKTFDEYKKLED</sequence>
<evidence type="ECO:0000256" key="11">
    <source>
        <dbReference type="ARBA" id="ARBA00023201"/>
    </source>
</evidence>
<keyword evidence="10 14" id="KW-0472">Membrane</keyword>
<accession>A0A1H9JJV9</accession>
<evidence type="ECO:0000256" key="2">
    <source>
        <dbReference type="ARBA" id="ARBA00006434"/>
    </source>
</evidence>
<keyword evidence="5 14" id="KW-0812">Transmembrane</keyword>
<evidence type="ECO:0000313" key="15">
    <source>
        <dbReference type="EMBL" id="SEQ87194.1"/>
    </source>
</evidence>
<dbReference type="Gene3D" id="1.20.1730.10">
    <property type="entry name" value="Sodium/glucose cotransporter"/>
    <property type="match status" value="1"/>
</dbReference>
<dbReference type="InterPro" id="IPR011851">
    <property type="entry name" value="Na/Pro_symporter"/>
</dbReference>
<feature type="transmembrane region" description="Helical" evidence="14">
    <location>
        <begin position="77"/>
        <end position="95"/>
    </location>
</feature>
<keyword evidence="14" id="KW-0029">Amino-acid transport</keyword>
<dbReference type="PROSITE" id="PS50283">
    <property type="entry name" value="NA_SOLUT_SYMP_3"/>
    <property type="match status" value="1"/>
</dbReference>
<evidence type="ECO:0000256" key="6">
    <source>
        <dbReference type="ARBA" id="ARBA00022847"/>
    </source>
</evidence>
<dbReference type="GO" id="GO:0005886">
    <property type="term" value="C:plasma membrane"/>
    <property type="evidence" value="ECO:0007669"/>
    <property type="project" value="UniProtKB-SubCell"/>
</dbReference>
<evidence type="ECO:0000256" key="9">
    <source>
        <dbReference type="ARBA" id="ARBA00023065"/>
    </source>
</evidence>
<dbReference type="GO" id="GO:0015824">
    <property type="term" value="P:proline transport"/>
    <property type="evidence" value="ECO:0007669"/>
    <property type="project" value="UniProtKB-UniRule"/>
</dbReference>
<dbReference type="RefSeq" id="WP_074645532.1">
    <property type="nucleotide sequence ID" value="NZ_FOFU01000013.1"/>
</dbReference>
<dbReference type="NCBIfam" id="TIGR02121">
    <property type="entry name" value="Na_Pro_sym"/>
    <property type="match status" value="1"/>
</dbReference>
<organism evidence="15 16">
    <name type="scientific">Treponema bryantii</name>
    <dbReference type="NCBI Taxonomy" id="163"/>
    <lineage>
        <taxon>Bacteria</taxon>
        <taxon>Pseudomonadati</taxon>
        <taxon>Spirochaetota</taxon>
        <taxon>Spirochaetia</taxon>
        <taxon>Spirochaetales</taxon>
        <taxon>Treponemataceae</taxon>
        <taxon>Treponema</taxon>
    </lineage>
</organism>
<keyword evidence="16" id="KW-1185">Reference proteome</keyword>
<comment type="function">
    <text evidence="14">Catalyzes the sodium-dependent uptake of extracellular L-proline.</text>
</comment>
<keyword evidence="8 14" id="KW-0915">Sodium</keyword>
<feature type="transmembrane region" description="Helical" evidence="14">
    <location>
        <begin position="6"/>
        <end position="24"/>
    </location>
</feature>
<dbReference type="OrthoDB" id="9810181at2"/>
<evidence type="ECO:0000256" key="12">
    <source>
        <dbReference type="ARBA" id="ARBA00033708"/>
    </source>
</evidence>
<dbReference type="Pfam" id="PF00474">
    <property type="entry name" value="SSF"/>
    <property type="match status" value="1"/>
</dbReference>
<dbReference type="InterPro" id="IPR018212">
    <property type="entry name" value="Na/solute_symporter_CS"/>
</dbReference>
<gene>
    <name evidence="15" type="ORF">SAMN04487977_11353</name>
</gene>
<feature type="transmembrane region" description="Helical" evidence="14">
    <location>
        <begin position="247"/>
        <end position="270"/>
    </location>
</feature>
<dbReference type="InterPro" id="IPR038377">
    <property type="entry name" value="Na/Glc_symporter_sf"/>
</dbReference>
<comment type="catalytic activity">
    <reaction evidence="12">
        <text>L-proline(in) + Na(+)(in) = L-proline(out) + Na(+)(out)</text>
        <dbReference type="Rhea" id="RHEA:28967"/>
        <dbReference type="ChEBI" id="CHEBI:29101"/>
        <dbReference type="ChEBI" id="CHEBI:60039"/>
    </reaction>
</comment>
<feature type="transmembrane region" description="Helical" evidence="14">
    <location>
        <begin position="160"/>
        <end position="182"/>
    </location>
</feature>
<evidence type="ECO:0000256" key="13">
    <source>
        <dbReference type="RuleBase" id="RU362091"/>
    </source>
</evidence>
<feature type="transmembrane region" description="Helical" evidence="14">
    <location>
        <begin position="484"/>
        <end position="502"/>
    </location>
</feature>
<dbReference type="InterPro" id="IPR050277">
    <property type="entry name" value="Sodium:Solute_Symporter"/>
</dbReference>
<feature type="transmembrane region" description="Helical" evidence="14">
    <location>
        <begin position="430"/>
        <end position="449"/>
    </location>
</feature>
<dbReference type="GO" id="GO:0031402">
    <property type="term" value="F:sodium ion binding"/>
    <property type="evidence" value="ECO:0007669"/>
    <property type="project" value="UniProtKB-UniRule"/>
</dbReference>
<dbReference type="eggNOG" id="COG0591">
    <property type="taxonomic scope" value="Bacteria"/>
</dbReference>
<keyword evidence="3 14" id="KW-0813">Transport</keyword>
<evidence type="ECO:0000256" key="3">
    <source>
        <dbReference type="ARBA" id="ARBA00022448"/>
    </source>
</evidence>
<dbReference type="InterPro" id="IPR001734">
    <property type="entry name" value="Na/solute_symporter"/>
</dbReference>
<dbReference type="EMBL" id="FOFU01000013">
    <property type="protein sequence ID" value="SEQ87194.1"/>
    <property type="molecule type" value="Genomic_DNA"/>
</dbReference>
<name>A0A1H9JJV9_9SPIR</name>
<dbReference type="GO" id="GO:0005298">
    <property type="term" value="F:proline:sodium symporter activity"/>
    <property type="evidence" value="ECO:0007669"/>
    <property type="project" value="UniProtKB-UniRule"/>
</dbReference>
<evidence type="ECO:0000256" key="1">
    <source>
        <dbReference type="ARBA" id="ARBA00004651"/>
    </source>
</evidence>
<evidence type="ECO:0000256" key="4">
    <source>
        <dbReference type="ARBA" id="ARBA00022475"/>
    </source>
</evidence>
<dbReference type="NCBIfam" id="TIGR00813">
    <property type="entry name" value="sss"/>
    <property type="match status" value="1"/>
</dbReference>
<feature type="transmembrane region" description="Helical" evidence="14">
    <location>
        <begin position="456"/>
        <end position="472"/>
    </location>
</feature>
<evidence type="ECO:0000256" key="7">
    <source>
        <dbReference type="ARBA" id="ARBA00022989"/>
    </source>
</evidence>
<proteinExistence type="inferred from homology"/>
<keyword evidence="11 14" id="KW-0739">Sodium transport</keyword>
<feature type="transmembrane region" description="Helical" evidence="14">
    <location>
        <begin position="194"/>
        <end position="214"/>
    </location>
</feature>
<dbReference type="Proteomes" id="UP000182360">
    <property type="component" value="Unassembled WGS sequence"/>
</dbReference>
<dbReference type="PANTHER" id="PTHR48086">
    <property type="entry name" value="SODIUM/PROLINE SYMPORTER-RELATED"/>
    <property type="match status" value="1"/>
</dbReference>
<dbReference type="PANTHER" id="PTHR48086:SF3">
    <property type="entry name" value="SODIUM_PROLINE SYMPORTER"/>
    <property type="match status" value="1"/>
</dbReference>
<keyword evidence="6 14" id="KW-0769">Symport</keyword>
<reference evidence="15 16" key="1">
    <citation type="submission" date="2016-10" db="EMBL/GenBank/DDBJ databases">
        <authorList>
            <person name="de Groot N.N."/>
        </authorList>
    </citation>
    <scope>NUCLEOTIDE SEQUENCE [LARGE SCALE GENOMIC DNA]</scope>
    <source>
        <strain evidence="15 16">B25</strain>
    </source>
</reference>
<evidence type="ECO:0000256" key="14">
    <source>
        <dbReference type="RuleBase" id="RU366012"/>
    </source>
</evidence>
<evidence type="ECO:0000313" key="16">
    <source>
        <dbReference type="Proteomes" id="UP000182360"/>
    </source>
</evidence>
<comment type="similarity">
    <text evidence="2 13">Belongs to the sodium:solute symporter (SSF) (TC 2.A.21) family.</text>
</comment>
<keyword evidence="4 14" id="KW-1003">Cell membrane</keyword>
<comment type="subcellular location">
    <subcellularLocation>
        <location evidence="1 14">Cell membrane</location>
        <topology evidence="1 14">Multi-pass membrane protein</topology>
    </subcellularLocation>
</comment>
<keyword evidence="9 14" id="KW-0406">Ion transport</keyword>
<protein>
    <recommendedName>
        <fullName evidence="14">Sodium/proline symporter</fullName>
    </recommendedName>
    <alternativeName>
        <fullName evidence="14">Proline permease</fullName>
    </alternativeName>
</protein>
<dbReference type="PROSITE" id="PS00457">
    <property type="entry name" value="NA_SOLUT_SYMP_2"/>
    <property type="match status" value="1"/>
</dbReference>
<evidence type="ECO:0000256" key="5">
    <source>
        <dbReference type="ARBA" id="ARBA00022692"/>
    </source>
</evidence>
<evidence type="ECO:0000256" key="10">
    <source>
        <dbReference type="ARBA" id="ARBA00023136"/>
    </source>
</evidence>
<dbReference type="CDD" id="cd11475">
    <property type="entry name" value="SLC5sbd_PutP"/>
    <property type="match status" value="1"/>
</dbReference>
<keyword evidence="7 14" id="KW-1133">Transmembrane helix</keyword>